<dbReference type="RefSeq" id="WP_065850718.1">
    <property type="nucleotide sequence ID" value="NZ_LYPC01000010.1"/>
</dbReference>
<proteinExistence type="predicted"/>
<accession>A0A1C1A7Q4</accession>
<evidence type="ECO:0000313" key="1">
    <source>
        <dbReference type="EMBL" id="OCT16631.1"/>
    </source>
</evidence>
<dbReference type="AlphaFoldDB" id="A0A1C1A7Q4"/>
<name>A0A1C1A7Q4_9BACL</name>
<evidence type="ECO:0000313" key="2">
    <source>
        <dbReference type="Proteomes" id="UP000093309"/>
    </source>
</evidence>
<reference evidence="2" key="1">
    <citation type="submission" date="2016-05" db="EMBL/GenBank/DDBJ databases">
        <title>Paenibacillus oryzae. sp. nov., isolated from the rice root.</title>
        <authorList>
            <person name="Zhang J."/>
            <person name="Zhang X."/>
        </authorList>
    </citation>
    <scope>NUCLEOTIDE SEQUENCE [LARGE SCALE GENOMIC DNA]</scope>
    <source>
        <strain evidence="2">KCTC13222</strain>
    </source>
</reference>
<gene>
    <name evidence="1" type="ORF">A8709_08115</name>
</gene>
<evidence type="ECO:0008006" key="3">
    <source>
        <dbReference type="Google" id="ProtNLM"/>
    </source>
</evidence>
<protein>
    <recommendedName>
        <fullName evidence="3">ABM domain-containing protein</fullName>
    </recommendedName>
</protein>
<dbReference type="Proteomes" id="UP000093309">
    <property type="component" value="Unassembled WGS sequence"/>
</dbReference>
<sequence length="98" mass="11714">MSKVFVEYAIKPECRNSFLIYMQGIKQREGRLELLEGTDQEGLYVEIWNEVTYEEYLKLKQERLQGSDHEEERGDWDNWVQGGLKKVHMWHFSEVAST</sequence>
<dbReference type="OrthoDB" id="2967153at2"/>
<comment type="caution">
    <text evidence="1">The sequence shown here is derived from an EMBL/GenBank/DDBJ whole genome shotgun (WGS) entry which is preliminary data.</text>
</comment>
<keyword evidence="2" id="KW-1185">Reference proteome</keyword>
<organism evidence="1 2">
    <name type="scientific">Paenibacillus pectinilyticus</name>
    <dbReference type="NCBI Taxonomy" id="512399"/>
    <lineage>
        <taxon>Bacteria</taxon>
        <taxon>Bacillati</taxon>
        <taxon>Bacillota</taxon>
        <taxon>Bacilli</taxon>
        <taxon>Bacillales</taxon>
        <taxon>Paenibacillaceae</taxon>
        <taxon>Paenibacillus</taxon>
    </lineage>
</organism>
<dbReference type="EMBL" id="LYPC01000010">
    <property type="protein sequence ID" value="OCT16631.1"/>
    <property type="molecule type" value="Genomic_DNA"/>
</dbReference>